<comment type="caution">
    <text evidence="1">The sequence shown here is derived from an EMBL/GenBank/DDBJ whole genome shotgun (WGS) entry which is preliminary data.</text>
</comment>
<dbReference type="Gene3D" id="3.40.50.1820">
    <property type="entry name" value="alpha/beta hydrolase"/>
    <property type="match status" value="1"/>
</dbReference>
<reference evidence="1 2" key="1">
    <citation type="submission" date="2019-02" db="EMBL/GenBank/DDBJ databases">
        <title>Genome sequencing of the rare red list fungi Hericium alpestre (H. flagellum).</title>
        <authorList>
            <person name="Buettner E."/>
            <person name="Kellner H."/>
        </authorList>
    </citation>
    <scope>NUCLEOTIDE SEQUENCE [LARGE SCALE GENOMIC DNA]</scope>
    <source>
        <strain evidence="1 2">DSM 108284</strain>
    </source>
</reference>
<evidence type="ECO:0000313" key="2">
    <source>
        <dbReference type="Proteomes" id="UP000298061"/>
    </source>
</evidence>
<accession>A0A4Y9ZTA8</accession>
<dbReference type="EMBL" id="SFCI01000741">
    <property type="protein sequence ID" value="TFY78136.1"/>
    <property type="molecule type" value="Genomic_DNA"/>
</dbReference>
<dbReference type="Proteomes" id="UP000298061">
    <property type="component" value="Unassembled WGS sequence"/>
</dbReference>
<name>A0A4Y9ZTA8_9AGAM</name>
<keyword evidence="2" id="KW-1185">Reference proteome</keyword>
<dbReference type="OrthoDB" id="408373at2759"/>
<sequence length="142" mass="15693">MCKKVRAAVGRDCFGYWEYFSEEGADKMIEQNMDSFVSLFFIDPSEGATEHLCTFGGTKAWIESNRQGPLPATGPLQWYVVNIAGHNMADDAKFPEAAYKFAQPMFFGGNANEPVCLPALGLASVKAYAMGPVTYREFDSNH</sequence>
<proteinExistence type="predicted"/>
<protein>
    <submittedName>
        <fullName evidence="1">Uncharacterized protein</fullName>
    </submittedName>
</protein>
<gene>
    <name evidence="1" type="ORF">EWM64_g5872</name>
</gene>
<organism evidence="1 2">
    <name type="scientific">Hericium alpestre</name>
    <dbReference type="NCBI Taxonomy" id="135208"/>
    <lineage>
        <taxon>Eukaryota</taxon>
        <taxon>Fungi</taxon>
        <taxon>Dikarya</taxon>
        <taxon>Basidiomycota</taxon>
        <taxon>Agaricomycotina</taxon>
        <taxon>Agaricomycetes</taxon>
        <taxon>Russulales</taxon>
        <taxon>Hericiaceae</taxon>
        <taxon>Hericium</taxon>
    </lineage>
</organism>
<dbReference type="InterPro" id="IPR029058">
    <property type="entry name" value="AB_hydrolase_fold"/>
</dbReference>
<evidence type="ECO:0000313" key="1">
    <source>
        <dbReference type="EMBL" id="TFY78136.1"/>
    </source>
</evidence>
<dbReference type="AlphaFoldDB" id="A0A4Y9ZTA8"/>